<accession>A0A1M5R5Q9</accession>
<evidence type="ECO:0000256" key="2">
    <source>
        <dbReference type="SAM" id="SignalP"/>
    </source>
</evidence>
<dbReference type="PROSITE" id="PS51257">
    <property type="entry name" value="PROKAR_LIPOPROTEIN"/>
    <property type="match status" value="1"/>
</dbReference>
<dbReference type="InterPro" id="IPR027385">
    <property type="entry name" value="Beta-barrel_OMP"/>
</dbReference>
<feature type="signal peptide" evidence="2">
    <location>
        <begin position="1"/>
        <end position="24"/>
    </location>
</feature>
<organism evidence="4 5">
    <name type="scientific">Chryseolinea serpens</name>
    <dbReference type="NCBI Taxonomy" id="947013"/>
    <lineage>
        <taxon>Bacteria</taxon>
        <taxon>Pseudomonadati</taxon>
        <taxon>Bacteroidota</taxon>
        <taxon>Cytophagia</taxon>
        <taxon>Cytophagales</taxon>
        <taxon>Fulvivirgaceae</taxon>
        <taxon>Chryseolinea</taxon>
    </lineage>
</organism>
<dbReference type="STRING" id="947013.SAMN04488109_3211"/>
<name>A0A1M5R5Q9_9BACT</name>
<proteinExistence type="predicted"/>
<evidence type="ECO:0000256" key="1">
    <source>
        <dbReference type="ARBA" id="ARBA00022729"/>
    </source>
</evidence>
<feature type="domain" description="Outer membrane protein beta-barrel" evidence="3">
    <location>
        <begin position="16"/>
        <end position="199"/>
    </location>
</feature>
<dbReference type="InterPro" id="IPR011250">
    <property type="entry name" value="OMP/PagP_B-barrel"/>
</dbReference>
<feature type="chain" id="PRO_5009913383" evidence="2">
    <location>
        <begin position="25"/>
        <end position="200"/>
    </location>
</feature>
<reference evidence="4 5" key="1">
    <citation type="submission" date="2016-11" db="EMBL/GenBank/DDBJ databases">
        <authorList>
            <person name="Jaros S."/>
            <person name="Januszkiewicz K."/>
            <person name="Wedrychowicz H."/>
        </authorList>
    </citation>
    <scope>NUCLEOTIDE SEQUENCE [LARGE SCALE GENOMIC DNA]</scope>
    <source>
        <strain evidence="4 5">DSM 24574</strain>
    </source>
</reference>
<dbReference type="Pfam" id="PF13505">
    <property type="entry name" value="OMP_b-brl"/>
    <property type="match status" value="1"/>
</dbReference>
<dbReference type="EMBL" id="FQWQ01000002">
    <property type="protein sequence ID" value="SHH21717.1"/>
    <property type="molecule type" value="Genomic_DNA"/>
</dbReference>
<keyword evidence="1 2" id="KW-0732">Signal</keyword>
<keyword evidence="5" id="KW-1185">Reference proteome</keyword>
<evidence type="ECO:0000313" key="4">
    <source>
        <dbReference type="EMBL" id="SHH21717.1"/>
    </source>
</evidence>
<evidence type="ECO:0000313" key="5">
    <source>
        <dbReference type="Proteomes" id="UP000184212"/>
    </source>
</evidence>
<sequence>MPSAMKKIIILTLLGICACTMLMAQNNFAVSYAIAQPTGDLNSFIGKTSFRGISFDYRYTVKDNIAIGFSASMNTFYESKPKDTYTVDNISLTGKQYRYSNNIPLLVTGTYFLSPEEPMKPFVTLGLGTMYSRRNTDMNLYTVELEAWNFALQPEIGVQYELSDMTALHLSLKYMQGFQAGNELKSAQSFFSLNIGFAFY</sequence>
<dbReference type="SUPFAM" id="SSF56925">
    <property type="entry name" value="OMPA-like"/>
    <property type="match status" value="1"/>
</dbReference>
<dbReference type="Proteomes" id="UP000184212">
    <property type="component" value="Unassembled WGS sequence"/>
</dbReference>
<dbReference type="Gene3D" id="2.40.160.20">
    <property type="match status" value="1"/>
</dbReference>
<protein>
    <submittedName>
        <fullName evidence="4">Opacity protein</fullName>
    </submittedName>
</protein>
<gene>
    <name evidence="4" type="ORF">SAMN04488109_3211</name>
</gene>
<dbReference type="AlphaFoldDB" id="A0A1M5R5Q9"/>
<evidence type="ECO:0000259" key="3">
    <source>
        <dbReference type="Pfam" id="PF13505"/>
    </source>
</evidence>